<dbReference type="InterPro" id="IPR011711">
    <property type="entry name" value="GntR_C"/>
</dbReference>
<reference evidence="5 6" key="1">
    <citation type="submission" date="2018-08" db="EMBL/GenBank/DDBJ databases">
        <title>Comparative analysis of Burkholderia isolates from Puerto Rico.</title>
        <authorList>
            <person name="Hall C."/>
            <person name="Sahl J."/>
            <person name="Wagner D."/>
        </authorList>
    </citation>
    <scope>NUCLEOTIDE SEQUENCE [LARGE SCALE GENOMIC DNA]</scope>
    <source>
        <strain evidence="5 6">Bp9025</strain>
    </source>
</reference>
<dbReference type="Gene3D" id="1.20.120.530">
    <property type="entry name" value="GntR ligand-binding domain-like"/>
    <property type="match status" value="1"/>
</dbReference>
<dbReference type="AlphaFoldDB" id="A0A3N8R5Z6"/>
<dbReference type="PANTHER" id="PTHR43537">
    <property type="entry name" value="TRANSCRIPTIONAL REGULATOR, GNTR FAMILY"/>
    <property type="match status" value="1"/>
</dbReference>
<evidence type="ECO:0000313" key="6">
    <source>
        <dbReference type="Proteomes" id="UP000277921"/>
    </source>
</evidence>
<evidence type="ECO:0000313" key="5">
    <source>
        <dbReference type="EMBL" id="RQT14989.1"/>
    </source>
</evidence>
<dbReference type="RefSeq" id="WP_124580121.1">
    <property type="nucleotide sequence ID" value="NZ_QTQV01000009.1"/>
</dbReference>
<keyword evidence="1" id="KW-0805">Transcription regulation</keyword>
<dbReference type="Gene3D" id="1.10.10.10">
    <property type="entry name" value="Winged helix-like DNA-binding domain superfamily/Winged helix DNA-binding domain"/>
    <property type="match status" value="1"/>
</dbReference>
<accession>A0A3N8R5Z6</accession>
<dbReference type="GO" id="GO:0003677">
    <property type="term" value="F:DNA binding"/>
    <property type="evidence" value="ECO:0007669"/>
    <property type="project" value="UniProtKB-KW"/>
</dbReference>
<name>A0A3N8R5Z6_9BURK</name>
<dbReference type="SMART" id="SM00895">
    <property type="entry name" value="FCD"/>
    <property type="match status" value="1"/>
</dbReference>
<keyword evidence="3" id="KW-0804">Transcription</keyword>
<dbReference type="PANTHER" id="PTHR43537:SF5">
    <property type="entry name" value="UXU OPERON TRANSCRIPTIONAL REGULATOR"/>
    <property type="match status" value="1"/>
</dbReference>
<dbReference type="InterPro" id="IPR036390">
    <property type="entry name" value="WH_DNA-bd_sf"/>
</dbReference>
<comment type="caution">
    <text evidence="5">The sequence shown here is derived from an EMBL/GenBank/DDBJ whole genome shotgun (WGS) entry which is preliminary data.</text>
</comment>
<evidence type="ECO:0000256" key="1">
    <source>
        <dbReference type="ARBA" id="ARBA00023015"/>
    </source>
</evidence>
<gene>
    <name evidence="5" type="ORF">DF051_17750</name>
</gene>
<evidence type="ECO:0000256" key="2">
    <source>
        <dbReference type="ARBA" id="ARBA00023125"/>
    </source>
</evidence>
<evidence type="ECO:0000259" key="4">
    <source>
        <dbReference type="SMART" id="SM00895"/>
    </source>
</evidence>
<sequence length="230" mass="26173">MPGAQTKETKLPRRTALKQTTLAETIYLELLGRLQRGEIGADDRLLDYEIAGEFDCTRMPARQALMRLVNEGYLMGTTRGFVVPIITTRDIREIFEVRRLLEPAAAASVAKTLADEQLDALRRAYEKICTAYERNDVELMIAANTEFRDTWLAGVENTRLVSAIQRFADHVQHVRVKTLKRPETQKVVVESVGAMLEAFMLRDPARIESALKNGMKAAEHEYFESWSRVE</sequence>
<organism evidence="5 6">
    <name type="scientific">Burkholderia contaminans</name>
    <dbReference type="NCBI Taxonomy" id="488447"/>
    <lineage>
        <taxon>Bacteria</taxon>
        <taxon>Pseudomonadati</taxon>
        <taxon>Pseudomonadota</taxon>
        <taxon>Betaproteobacteria</taxon>
        <taxon>Burkholderiales</taxon>
        <taxon>Burkholderiaceae</taxon>
        <taxon>Burkholderia</taxon>
        <taxon>Burkholderia cepacia complex</taxon>
    </lineage>
</organism>
<dbReference type="Pfam" id="PF07729">
    <property type="entry name" value="FCD"/>
    <property type="match status" value="1"/>
</dbReference>
<protein>
    <submittedName>
        <fullName evidence="5">GntR family transcriptional regulator</fullName>
    </submittedName>
</protein>
<dbReference type="Proteomes" id="UP000277921">
    <property type="component" value="Unassembled WGS sequence"/>
</dbReference>
<dbReference type="EMBL" id="QTQV01000009">
    <property type="protein sequence ID" value="RQT14989.1"/>
    <property type="molecule type" value="Genomic_DNA"/>
</dbReference>
<dbReference type="SUPFAM" id="SSF46785">
    <property type="entry name" value="Winged helix' DNA-binding domain"/>
    <property type="match status" value="1"/>
</dbReference>
<dbReference type="SUPFAM" id="SSF48008">
    <property type="entry name" value="GntR ligand-binding domain-like"/>
    <property type="match status" value="1"/>
</dbReference>
<dbReference type="GO" id="GO:0003700">
    <property type="term" value="F:DNA-binding transcription factor activity"/>
    <property type="evidence" value="ECO:0007669"/>
    <property type="project" value="InterPro"/>
</dbReference>
<keyword evidence="2" id="KW-0238">DNA-binding</keyword>
<evidence type="ECO:0000256" key="3">
    <source>
        <dbReference type="ARBA" id="ARBA00023163"/>
    </source>
</evidence>
<dbReference type="InterPro" id="IPR036388">
    <property type="entry name" value="WH-like_DNA-bd_sf"/>
</dbReference>
<dbReference type="InterPro" id="IPR008920">
    <property type="entry name" value="TF_FadR/GntR_C"/>
</dbReference>
<feature type="domain" description="GntR C-terminal" evidence="4">
    <location>
        <begin position="93"/>
        <end position="217"/>
    </location>
</feature>
<dbReference type="InterPro" id="IPR000524">
    <property type="entry name" value="Tscrpt_reg_HTH_GntR"/>
</dbReference>
<proteinExistence type="predicted"/>
<dbReference type="Pfam" id="PF00392">
    <property type="entry name" value="GntR"/>
    <property type="match status" value="1"/>
</dbReference>